<keyword evidence="3" id="KW-1185">Reference proteome</keyword>
<proteinExistence type="predicted"/>
<protein>
    <submittedName>
        <fullName evidence="2">Uncharacterized protein</fullName>
    </submittedName>
</protein>
<feature type="region of interest" description="Disordered" evidence="1">
    <location>
        <begin position="1"/>
        <end position="35"/>
    </location>
</feature>
<gene>
    <name evidence="2" type="ORF">DR999_PMT06114</name>
</gene>
<reference evidence="2 3" key="2">
    <citation type="submission" date="2019-04" db="EMBL/GenBank/DDBJ databases">
        <title>The genome sequence of big-headed turtle.</title>
        <authorList>
            <person name="Gong S."/>
        </authorList>
    </citation>
    <scope>NUCLEOTIDE SEQUENCE [LARGE SCALE GENOMIC DNA]</scope>
    <source>
        <strain evidence="2">DO16091913</strain>
        <tissue evidence="2">Muscle</tissue>
    </source>
</reference>
<name>A0A4D9EJ34_9SAUR</name>
<dbReference type="AlphaFoldDB" id="A0A4D9EJ34"/>
<feature type="compositionally biased region" description="Pro residues" evidence="1">
    <location>
        <begin position="12"/>
        <end position="29"/>
    </location>
</feature>
<sequence>MANSFSPHPDFPRGPRPAPVPPSHPPPPGRVNGKILPSGALCQRLTSRLDRGQEIRLVSKRLRTAQLVFLPSRASCWWGVSLRTLEEHLSWQDFKKPLGFIHIRVGFFYTPR</sequence>
<accession>A0A4D9EJ34</accession>
<evidence type="ECO:0000256" key="1">
    <source>
        <dbReference type="SAM" id="MobiDB-lite"/>
    </source>
</evidence>
<dbReference type="Proteomes" id="UP000297703">
    <property type="component" value="Unassembled WGS sequence"/>
</dbReference>
<dbReference type="EMBL" id="QXTE01000039">
    <property type="protein sequence ID" value="TFK10707.1"/>
    <property type="molecule type" value="Genomic_DNA"/>
</dbReference>
<comment type="caution">
    <text evidence="2">The sequence shown here is derived from an EMBL/GenBank/DDBJ whole genome shotgun (WGS) entry which is preliminary data.</text>
</comment>
<organism evidence="2 3">
    <name type="scientific">Platysternon megacephalum</name>
    <name type="common">big-headed turtle</name>
    <dbReference type="NCBI Taxonomy" id="55544"/>
    <lineage>
        <taxon>Eukaryota</taxon>
        <taxon>Metazoa</taxon>
        <taxon>Chordata</taxon>
        <taxon>Craniata</taxon>
        <taxon>Vertebrata</taxon>
        <taxon>Euteleostomi</taxon>
        <taxon>Archelosauria</taxon>
        <taxon>Testudinata</taxon>
        <taxon>Testudines</taxon>
        <taxon>Cryptodira</taxon>
        <taxon>Durocryptodira</taxon>
        <taxon>Testudinoidea</taxon>
        <taxon>Platysternidae</taxon>
        <taxon>Platysternon</taxon>
    </lineage>
</organism>
<evidence type="ECO:0000313" key="2">
    <source>
        <dbReference type="EMBL" id="TFK10707.1"/>
    </source>
</evidence>
<reference evidence="2 3" key="1">
    <citation type="submission" date="2019-04" db="EMBL/GenBank/DDBJ databases">
        <title>Draft genome of the big-headed turtle Platysternon megacephalum.</title>
        <authorList>
            <person name="Gong S."/>
        </authorList>
    </citation>
    <scope>NUCLEOTIDE SEQUENCE [LARGE SCALE GENOMIC DNA]</scope>
    <source>
        <strain evidence="2">DO16091913</strain>
        <tissue evidence="2">Muscle</tissue>
    </source>
</reference>
<evidence type="ECO:0000313" key="3">
    <source>
        <dbReference type="Proteomes" id="UP000297703"/>
    </source>
</evidence>